<feature type="transmembrane region" description="Helical" evidence="1">
    <location>
        <begin position="183"/>
        <end position="201"/>
    </location>
</feature>
<accession>A0A7G2IYQ3</accession>
<evidence type="ECO:0000256" key="1">
    <source>
        <dbReference type="SAM" id="Phobius"/>
    </source>
</evidence>
<proteinExistence type="predicted"/>
<protein>
    <submittedName>
        <fullName evidence="2">Transport protein</fullName>
    </submittedName>
</protein>
<keyword evidence="1" id="KW-1133">Transmembrane helix</keyword>
<dbReference type="EMBL" id="CBWP010000084">
    <property type="protein sequence ID" value="CDL41371.1"/>
    <property type="molecule type" value="Genomic_DNA"/>
</dbReference>
<feature type="transmembrane region" description="Helical" evidence="1">
    <location>
        <begin position="138"/>
        <end position="163"/>
    </location>
</feature>
<feature type="transmembrane region" description="Helical" evidence="1">
    <location>
        <begin position="351"/>
        <end position="372"/>
    </location>
</feature>
<dbReference type="Proteomes" id="UP000019194">
    <property type="component" value="Unassembled WGS sequence"/>
</dbReference>
<comment type="caution">
    <text evidence="2">The sequence shown here is derived from an EMBL/GenBank/DDBJ whole genome shotgun (WGS) entry which is preliminary data.</text>
</comment>
<feature type="transmembrane region" description="Helical" evidence="1">
    <location>
        <begin position="318"/>
        <end position="339"/>
    </location>
</feature>
<name>A0A7G2IYQ3_CITFR</name>
<feature type="transmembrane region" description="Helical" evidence="1">
    <location>
        <begin position="213"/>
        <end position="236"/>
    </location>
</feature>
<feature type="transmembrane region" description="Helical" evidence="1">
    <location>
        <begin position="284"/>
        <end position="306"/>
    </location>
</feature>
<sequence>MDSAEISRTTRLGMIFIGLLQGALCYLLMTYLVPHNDGWLFYGMPATIAITSALLLTVVSFKQRALWYWMALIFVVVLAMSVWLKWQVEDSDKWRQHEVFMFYGWRLLLMAMLALPWIQYSLHVSREQARYPHFYRQLWLNALTLLIVFVANGLFWLVLLLWSEMFKLVGILFFNTLFFDTDWFGYVAFGLITALAVVLARTQSRLATAVQKLLTFIATGLLPLVALLALMFILTLPFTGLEAISQRVSAAGLMSTLTLLLLLLMAIVREPQKEALPYPGALRYLIKCSLIVAPIYMLIAGWSLWVRIQQYGWTPERLYGVLVVVVLLVWSFGYLASILRRGRNPLELQGPVILGVSLLALGLLVLLSSPVIDAWRISVSSHMGLYLSGKIKPDQVSLYMLDHSGKPGRAALEALQKDVAFNQDSKRRRDLNSLLQGSRDPVKELTATQLVSKVVIAPGSEKPDDAFWTFVKAQGYRITSCAEQNACVLVSQDLNADGHPEQVLYAFGDGESLVFGMQKNKWDLLAVARLPEGFNKDKLLQAVANQQLGSAPRIWRDITIDGKRLPMTYYTE</sequence>
<feature type="transmembrane region" description="Helical" evidence="1">
    <location>
        <begin position="66"/>
        <end position="88"/>
    </location>
</feature>
<organism evidence="2 3">
    <name type="scientific">Citrobacter freundii</name>
    <dbReference type="NCBI Taxonomy" id="546"/>
    <lineage>
        <taxon>Bacteria</taxon>
        <taxon>Pseudomonadati</taxon>
        <taxon>Pseudomonadota</taxon>
        <taxon>Gammaproteobacteria</taxon>
        <taxon>Enterobacterales</taxon>
        <taxon>Enterobacteriaceae</taxon>
        <taxon>Citrobacter</taxon>
        <taxon>Citrobacter freundii complex</taxon>
    </lineage>
</organism>
<reference evidence="2 3" key="1">
    <citation type="submission" date="2013-10" db="EMBL/GenBank/DDBJ databases">
        <title>Antibiotic resistance diversity of beta-lactamase producers in the General Hospital Vienna.</title>
        <authorList>
            <person name="Barisic I."/>
            <person name="Mitteregger D."/>
            <person name="Hirschl A.M."/>
            <person name="Noehammer C."/>
            <person name="Wiesinger-Mayr H."/>
        </authorList>
    </citation>
    <scope>NUCLEOTIDE SEQUENCE [LARGE SCALE GENOMIC DNA]</scope>
    <source>
        <strain evidence="2 3">ISC11</strain>
    </source>
</reference>
<evidence type="ECO:0000313" key="3">
    <source>
        <dbReference type="Proteomes" id="UP000019194"/>
    </source>
</evidence>
<dbReference type="AlphaFoldDB" id="A0A7G2IYQ3"/>
<dbReference type="Pfam" id="PF13687">
    <property type="entry name" value="DUF4153"/>
    <property type="match status" value="1"/>
</dbReference>
<feature type="transmembrane region" description="Helical" evidence="1">
    <location>
        <begin position="100"/>
        <end position="118"/>
    </location>
</feature>
<dbReference type="RefSeq" id="WP_032950394.1">
    <property type="nucleotide sequence ID" value="NZ_CAYANS010000005.1"/>
</dbReference>
<feature type="transmembrane region" description="Helical" evidence="1">
    <location>
        <begin position="248"/>
        <end position="268"/>
    </location>
</feature>
<feature type="transmembrane region" description="Helical" evidence="1">
    <location>
        <begin position="39"/>
        <end position="59"/>
    </location>
</feature>
<evidence type="ECO:0000313" key="2">
    <source>
        <dbReference type="EMBL" id="CDL41371.1"/>
    </source>
</evidence>
<keyword evidence="1" id="KW-0472">Membrane</keyword>
<feature type="transmembrane region" description="Helical" evidence="1">
    <location>
        <begin position="12"/>
        <end position="33"/>
    </location>
</feature>
<dbReference type="InterPro" id="IPR025291">
    <property type="entry name" value="DUF4153"/>
</dbReference>
<keyword evidence="1" id="KW-0812">Transmembrane</keyword>